<dbReference type="GO" id="GO:0017168">
    <property type="term" value="F:5-oxoprolinase (ATP-hydrolyzing) activity"/>
    <property type="evidence" value="ECO:0007669"/>
    <property type="project" value="TreeGrafter"/>
</dbReference>
<accession>A0A9Q2NW62</accession>
<reference evidence="3 6" key="1">
    <citation type="submission" date="2021-01" db="EMBL/GenBank/DDBJ databases">
        <title>Diatom-associated Roseobacters Show Island Model of Population Structure.</title>
        <authorList>
            <person name="Qu L."/>
            <person name="Feng X."/>
            <person name="Chen Y."/>
            <person name="Li L."/>
            <person name="Wang X."/>
            <person name="Hu Z."/>
            <person name="Wang H."/>
            <person name="Luo H."/>
        </authorList>
    </citation>
    <scope>NUCLEOTIDE SEQUENCE</scope>
    <source>
        <strain evidence="4 6">CC28-63</strain>
        <strain evidence="3">CC28-69</strain>
    </source>
</reference>
<gene>
    <name evidence="3" type="ORF">JQX41_22045</name>
    <name evidence="4" type="ORF">JQX48_22065</name>
</gene>
<feature type="domain" description="Hydantoinase A/oxoprolinase" evidence="1">
    <location>
        <begin position="203"/>
        <end position="497"/>
    </location>
</feature>
<comment type="caution">
    <text evidence="3">The sequence shown here is derived from an EMBL/GenBank/DDBJ whole genome shotgun (WGS) entry which is preliminary data.</text>
</comment>
<dbReference type="GO" id="GO:0006749">
    <property type="term" value="P:glutathione metabolic process"/>
    <property type="evidence" value="ECO:0007669"/>
    <property type="project" value="TreeGrafter"/>
</dbReference>
<name>A0A9Q2NW62_9RHOB</name>
<dbReference type="EMBL" id="JAFBXF010000023">
    <property type="protein sequence ID" value="MBM2419667.1"/>
    <property type="molecule type" value="Genomic_DNA"/>
</dbReference>
<dbReference type="InterPro" id="IPR008040">
    <property type="entry name" value="Hydant_A_N"/>
</dbReference>
<evidence type="ECO:0000313" key="5">
    <source>
        <dbReference type="Proteomes" id="UP000755667"/>
    </source>
</evidence>
<dbReference type="Proteomes" id="UP000809440">
    <property type="component" value="Unassembled WGS sequence"/>
</dbReference>
<dbReference type="Proteomes" id="UP000755667">
    <property type="component" value="Unassembled WGS sequence"/>
</dbReference>
<dbReference type="PANTHER" id="PTHR11365:SF23">
    <property type="entry name" value="HYPOTHETICAL 5-OXOPROLINASE (EUROFUNG)-RELATED"/>
    <property type="match status" value="1"/>
</dbReference>
<evidence type="ECO:0000313" key="3">
    <source>
        <dbReference type="EMBL" id="MBM2414996.1"/>
    </source>
</evidence>
<dbReference type="Pfam" id="PF01968">
    <property type="entry name" value="Hydantoinase_A"/>
    <property type="match status" value="1"/>
</dbReference>
<proteinExistence type="predicted"/>
<evidence type="ECO:0000259" key="2">
    <source>
        <dbReference type="Pfam" id="PF05378"/>
    </source>
</evidence>
<keyword evidence="6" id="KW-1185">Reference proteome</keyword>
<evidence type="ECO:0000259" key="1">
    <source>
        <dbReference type="Pfam" id="PF01968"/>
    </source>
</evidence>
<dbReference type="InterPro" id="IPR002821">
    <property type="entry name" value="Hydantoinase_A"/>
</dbReference>
<protein>
    <submittedName>
        <fullName evidence="3">Hydantoinase/oxoprolinase family protein</fullName>
    </submittedName>
</protein>
<dbReference type="GO" id="GO:0005829">
    <property type="term" value="C:cytosol"/>
    <property type="evidence" value="ECO:0007669"/>
    <property type="project" value="TreeGrafter"/>
</dbReference>
<dbReference type="RefSeq" id="WP_138487682.1">
    <property type="nucleotide sequence ID" value="NZ_JAFBWU010000023.1"/>
</dbReference>
<organism evidence="3 5">
    <name type="scientific">Marivita cryptomonadis</name>
    <dbReference type="NCBI Taxonomy" id="505252"/>
    <lineage>
        <taxon>Bacteria</taxon>
        <taxon>Pseudomonadati</taxon>
        <taxon>Pseudomonadota</taxon>
        <taxon>Alphaproteobacteria</taxon>
        <taxon>Rhodobacterales</taxon>
        <taxon>Roseobacteraceae</taxon>
        <taxon>Marivita</taxon>
    </lineage>
</organism>
<dbReference type="PANTHER" id="PTHR11365">
    <property type="entry name" value="5-OXOPROLINASE RELATED"/>
    <property type="match status" value="1"/>
</dbReference>
<dbReference type="EMBL" id="JAFBXE010000023">
    <property type="protein sequence ID" value="MBM2414996.1"/>
    <property type="molecule type" value="Genomic_DNA"/>
</dbReference>
<dbReference type="InterPro" id="IPR045079">
    <property type="entry name" value="Oxoprolinase-like"/>
</dbReference>
<feature type="domain" description="Hydantoinase/oxoprolinase N-terminal" evidence="2">
    <location>
        <begin position="4"/>
        <end position="182"/>
    </location>
</feature>
<evidence type="ECO:0000313" key="6">
    <source>
        <dbReference type="Proteomes" id="UP000809440"/>
    </source>
</evidence>
<evidence type="ECO:0000313" key="4">
    <source>
        <dbReference type="EMBL" id="MBM2419667.1"/>
    </source>
</evidence>
<dbReference type="Pfam" id="PF05378">
    <property type="entry name" value="Hydant_A_N"/>
    <property type="match status" value="1"/>
</dbReference>
<dbReference type="AlphaFoldDB" id="A0A9Q2NW62"/>
<sequence length="684" mass="71451">MSLRLGCDVGGTFTDFLVHDPATGEMRTLKVPTTPEAPEEGVMTGIAALAADHPGLMGDLGAVIHGTTLVINAILERKGAETAIIATEGFPDILETRREIRYDIYDIRQEFPAPLVPRRRRREVVERVLADGSIDTPLDEAQALEVLRALVADGVTSVAVCLIHAYANPVHEQAIARLVREHDLPLDVSLSSDILPEIQEFERTATTAINAYVRPKVDTYLGKMETQLQDEGYGRPLFLMQSGGGVIAAPAARAAPVRLAESGPVGGALAARALAEAAGFSDAIAFDMGGTTAKTCLIADGEMPVTRAYEVDRVHRFKKGSGTPIAVPTVDLIEIGAGGGSFAAVDTLGLIKIGPESAAADPGPACYGRGGTRATVTDANVLLGYLDPADFLDGAMQLDLAAAEAAILRDVGEPLGLDTRAAAAAILEVVNENMAQAARMYVAERGGDVERAVMVAFGGGGPLHAHQIARKLGVGRILIPEAAGVFSALGFLAAAPAFEVARSHPMRLAEITKEALEAIFAPLAEEADAVVSQAAPGAPISHRMIAEMRYVGQGHQLRVPLDSLDREAIGKAFSATYAAAYGYAYDDLAPEIVTLRLSAVADQPTASVTGGATAAEVAPGTRDAWDPVSGAMQPHRVLPFDTLSGTVNGPALLAQPGTTILIGAGAKAQRMEGGWLEITLEDVT</sequence>